<dbReference type="EMBL" id="JAVRHM010000008">
    <property type="protein sequence ID" value="MDT0689865.1"/>
    <property type="molecule type" value="Genomic_DNA"/>
</dbReference>
<accession>A0ABU3E1P6</accession>
<evidence type="ECO:0000313" key="1">
    <source>
        <dbReference type="EMBL" id="MDT0689865.1"/>
    </source>
</evidence>
<dbReference type="Pfam" id="PF01126">
    <property type="entry name" value="Heme_oxygenase"/>
    <property type="match status" value="1"/>
</dbReference>
<dbReference type="Gene3D" id="1.20.910.10">
    <property type="entry name" value="Heme oxygenase-like"/>
    <property type="match status" value="1"/>
</dbReference>
<organism evidence="1 2">
    <name type="scientific">Autumnicola patrickiae</name>
    <dbReference type="NCBI Taxonomy" id="3075591"/>
    <lineage>
        <taxon>Bacteria</taxon>
        <taxon>Pseudomonadati</taxon>
        <taxon>Bacteroidota</taxon>
        <taxon>Flavobacteriia</taxon>
        <taxon>Flavobacteriales</taxon>
        <taxon>Flavobacteriaceae</taxon>
        <taxon>Autumnicola</taxon>
    </lineage>
</organism>
<sequence length="186" mass="21219">MLSELRESTAELHEQIEQENAAGRIMDHSISIDQYKNLLYQNYVAYAISEKEIAAQISGYEGEKHKALEKDLKQLDLPAKIPSFPGNEFYCNSEVEALGAAYVVEGSAMGGMLISRNLKKCDKLAPIENHYFFNGKRDSLKSWNEFKKLLNSRSFTEEEKASAINKAKETFEFFGQVFRQQFVLSK</sequence>
<dbReference type="SUPFAM" id="SSF48613">
    <property type="entry name" value="Heme oxygenase-like"/>
    <property type="match status" value="1"/>
</dbReference>
<gene>
    <name evidence="1" type="ORF">RM549_08715</name>
</gene>
<reference evidence="1 2" key="1">
    <citation type="submission" date="2023-09" db="EMBL/GenBank/DDBJ databases">
        <authorList>
            <person name="Rey-Velasco X."/>
        </authorList>
    </citation>
    <scope>NUCLEOTIDE SEQUENCE [LARGE SCALE GENOMIC DNA]</scope>
    <source>
        <strain evidence="1 2">F188</strain>
    </source>
</reference>
<protein>
    <submittedName>
        <fullName evidence="1">Biliverdin-producing heme oxygenase</fullName>
    </submittedName>
</protein>
<comment type="caution">
    <text evidence="1">The sequence shown here is derived from an EMBL/GenBank/DDBJ whole genome shotgun (WGS) entry which is preliminary data.</text>
</comment>
<proteinExistence type="predicted"/>
<keyword evidence="2" id="KW-1185">Reference proteome</keyword>
<dbReference type="CDD" id="cd19166">
    <property type="entry name" value="HemeO-bac"/>
    <property type="match status" value="1"/>
</dbReference>
<dbReference type="RefSeq" id="WP_311683818.1">
    <property type="nucleotide sequence ID" value="NZ_JAVRHM010000008.1"/>
</dbReference>
<name>A0ABU3E1P6_9FLAO</name>
<dbReference type="InterPro" id="IPR016053">
    <property type="entry name" value="Haem_Oase-like"/>
</dbReference>
<dbReference type="Proteomes" id="UP001261624">
    <property type="component" value="Unassembled WGS sequence"/>
</dbReference>
<evidence type="ECO:0000313" key="2">
    <source>
        <dbReference type="Proteomes" id="UP001261624"/>
    </source>
</evidence>
<dbReference type="InterPro" id="IPR016084">
    <property type="entry name" value="Haem_Oase-like_multi-hlx"/>
</dbReference>